<keyword evidence="1" id="KW-0175">Coiled coil</keyword>
<evidence type="ECO:0000313" key="4">
    <source>
        <dbReference type="WBParaSite" id="L893_g7869.t2"/>
    </source>
</evidence>
<name>A0A1I8APZ6_9BILA</name>
<sequence>MSEKGFRSHAASNYGDPAVDSPAPSGHPSVDEIIIGQDVPLFYSVDYETKMLSDAGILEGVEEVFDASSLGDSDVLPLDDWSLPGDFSFDSALLGSAEHAAASPPQALTIRPLSPPPVATSHTYRSPSSSTVPPVKDKPLVAQPRYFVQQREQEEPSGGGPIKRRGRPVKQREQEEPSGGGPIKRRGRPVKVGSTSKSALYAREYRTKSKELLENYRLQVEQLMQRNRALETNHSRLTQKYSRLQEEFEEVQEVNQKLQAQILPAVSKIIGAESASLKDVCIHLSDRGDVTVKSCRHCKSPQSQCRPSKVPLNSTFEEYLC</sequence>
<feature type="region of interest" description="Disordered" evidence="2">
    <location>
        <begin position="1"/>
        <end position="31"/>
    </location>
</feature>
<proteinExistence type="predicted"/>
<evidence type="ECO:0000256" key="1">
    <source>
        <dbReference type="SAM" id="Coils"/>
    </source>
</evidence>
<organism evidence="3 4">
    <name type="scientific">Steinernema glaseri</name>
    <dbReference type="NCBI Taxonomy" id="37863"/>
    <lineage>
        <taxon>Eukaryota</taxon>
        <taxon>Metazoa</taxon>
        <taxon>Ecdysozoa</taxon>
        <taxon>Nematoda</taxon>
        <taxon>Chromadorea</taxon>
        <taxon>Rhabditida</taxon>
        <taxon>Tylenchina</taxon>
        <taxon>Panagrolaimomorpha</taxon>
        <taxon>Strongyloidoidea</taxon>
        <taxon>Steinernematidae</taxon>
        <taxon>Steinernema</taxon>
    </lineage>
</organism>
<protein>
    <submittedName>
        <fullName evidence="4">BZIP domain-containing protein</fullName>
    </submittedName>
</protein>
<feature type="compositionally biased region" description="Polar residues" evidence="2">
    <location>
        <begin position="120"/>
        <end position="132"/>
    </location>
</feature>
<accession>A0A1I8APZ6</accession>
<feature type="coiled-coil region" evidence="1">
    <location>
        <begin position="206"/>
        <end position="261"/>
    </location>
</feature>
<evidence type="ECO:0000256" key="2">
    <source>
        <dbReference type="SAM" id="MobiDB-lite"/>
    </source>
</evidence>
<keyword evidence="3" id="KW-1185">Reference proteome</keyword>
<feature type="region of interest" description="Disordered" evidence="2">
    <location>
        <begin position="104"/>
        <end position="196"/>
    </location>
</feature>
<evidence type="ECO:0000313" key="3">
    <source>
        <dbReference type="Proteomes" id="UP000095287"/>
    </source>
</evidence>
<dbReference type="AlphaFoldDB" id="A0A1I8APZ6"/>
<dbReference type="WBParaSite" id="L893_g7869.t2">
    <property type="protein sequence ID" value="L893_g7869.t2"/>
    <property type="gene ID" value="L893_g7869"/>
</dbReference>
<reference evidence="4" key="1">
    <citation type="submission" date="2016-11" db="UniProtKB">
        <authorList>
            <consortium name="WormBaseParasite"/>
        </authorList>
    </citation>
    <scope>IDENTIFICATION</scope>
</reference>
<dbReference type="Proteomes" id="UP000095287">
    <property type="component" value="Unplaced"/>
</dbReference>
<dbReference type="CDD" id="cd14686">
    <property type="entry name" value="bZIP"/>
    <property type="match status" value="1"/>
</dbReference>